<name>A0ABU0E8V4_9FIRM</name>
<evidence type="ECO:0008006" key="3">
    <source>
        <dbReference type="Google" id="ProtNLM"/>
    </source>
</evidence>
<accession>A0ABU0E8V4</accession>
<sequence>MDFLGHIKTDTKRILTITITDLHFVILFIIETATNDKVIEMI</sequence>
<gene>
    <name evidence="1" type="ORF">J2S15_004072</name>
</gene>
<protein>
    <recommendedName>
        <fullName evidence="3">Transposase</fullName>
    </recommendedName>
</protein>
<dbReference type="Proteomes" id="UP001230220">
    <property type="component" value="Unassembled WGS sequence"/>
</dbReference>
<organism evidence="1 2">
    <name type="scientific">Breznakia pachnodae</name>
    <dbReference type="NCBI Taxonomy" id="265178"/>
    <lineage>
        <taxon>Bacteria</taxon>
        <taxon>Bacillati</taxon>
        <taxon>Bacillota</taxon>
        <taxon>Erysipelotrichia</taxon>
        <taxon>Erysipelotrichales</taxon>
        <taxon>Erysipelotrichaceae</taxon>
        <taxon>Breznakia</taxon>
    </lineage>
</organism>
<dbReference type="EMBL" id="JAUSUR010000013">
    <property type="protein sequence ID" value="MDQ0363307.1"/>
    <property type="molecule type" value="Genomic_DNA"/>
</dbReference>
<proteinExistence type="predicted"/>
<comment type="caution">
    <text evidence="1">The sequence shown here is derived from an EMBL/GenBank/DDBJ whole genome shotgun (WGS) entry which is preliminary data.</text>
</comment>
<evidence type="ECO:0000313" key="2">
    <source>
        <dbReference type="Proteomes" id="UP001230220"/>
    </source>
</evidence>
<reference evidence="1 2" key="1">
    <citation type="submission" date="2023-07" db="EMBL/GenBank/DDBJ databases">
        <title>Genomic Encyclopedia of Type Strains, Phase IV (KMG-IV): sequencing the most valuable type-strain genomes for metagenomic binning, comparative biology and taxonomic classification.</title>
        <authorList>
            <person name="Goeker M."/>
        </authorList>
    </citation>
    <scope>NUCLEOTIDE SEQUENCE [LARGE SCALE GENOMIC DNA]</scope>
    <source>
        <strain evidence="1 2">DSM 16784</strain>
    </source>
</reference>
<keyword evidence="2" id="KW-1185">Reference proteome</keyword>
<evidence type="ECO:0000313" key="1">
    <source>
        <dbReference type="EMBL" id="MDQ0363307.1"/>
    </source>
</evidence>
<dbReference type="RefSeq" id="WP_307412247.1">
    <property type="nucleotide sequence ID" value="NZ_JAUSUR010000013.1"/>
</dbReference>